<dbReference type="PANTHER" id="PTHR36940">
    <property type="entry name" value="PROTEIN CBG20338"/>
    <property type="match status" value="1"/>
</dbReference>
<dbReference type="OrthoDB" id="5795694at2759"/>
<dbReference type="Pfam" id="PF23346">
    <property type="entry name" value="DUF7087"/>
    <property type="match status" value="1"/>
</dbReference>
<dbReference type="PANTHER" id="PTHR36940:SF1">
    <property type="entry name" value="DUF3278 DOMAIN-CONTAINING PROTEIN"/>
    <property type="match status" value="1"/>
</dbReference>
<evidence type="ECO:0000313" key="3">
    <source>
        <dbReference type="EMBL" id="KJH46396.1"/>
    </source>
</evidence>
<dbReference type="Proteomes" id="UP000053766">
    <property type="component" value="Unassembled WGS sequence"/>
</dbReference>
<feature type="transmembrane region" description="Helical" evidence="1">
    <location>
        <begin position="111"/>
        <end position="133"/>
    </location>
</feature>
<feature type="domain" description="DUF7087" evidence="2">
    <location>
        <begin position="7"/>
        <end position="139"/>
    </location>
</feature>
<keyword evidence="1" id="KW-1133">Transmembrane helix</keyword>
<accession>A0A0D8XVL6</accession>
<proteinExistence type="predicted"/>
<keyword evidence="4" id="KW-1185">Reference proteome</keyword>
<gene>
    <name evidence="3" type="ORF">DICVIV_07564</name>
</gene>
<organism evidence="3 4">
    <name type="scientific">Dictyocaulus viviparus</name>
    <name type="common">Bovine lungworm</name>
    <dbReference type="NCBI Taxonomy" id="29172"/>
    <lineage>
        <taxon>Eukaryota</taxon>
        <taxon>Metazoa</taxon>
        <taxon>Ecdysozoa</taxon>
        <taxon>Nematoda</taxon>
        <taxon>Chromadorea</taxon>
        <taxon>Rhabditida</taxon>
        <taxon>Rhabditina</taxon>
        <taxon>Rhabditomorpha</taxon>
        <taxon>Strongyloidea</taxon>
        <taxon>Metastrongylidae</taxon>
        <taxon>Dictyocaulus</taxon>
    </lineage>
</organism>
<name>A0A0D8XVL6_DICVI</name>
<dbReference type="AlphaFoldDB" id="A0A0D8XVL6"/>
<evidence type="ECO:0000313" key="4">
    <source>
        <dbReference type="Proteomes" id="UP000053766"/>
    </source>
</evidence>
<sequence>MCRFFDNYDFPYIVGMSRGIQFHCCIFQLLMIYSESGNISVFNFIYYNILCNMYTIHIFRRWYYNLDGRFDMHQLIREPENTVKIQYSIALFTPIVLSVLIFITVKLHTNFIRFLFTLTCIAEMSLALGILILEAFEIFVKETNSPPK</sequence>
<feature type="transmembrane region" description="Helical" evidence="1">
    <location>
        <begin position="45"/>
        <end position="64"/>
    </location>
</feature>
<evidence type="ECO:0000259" key="2">
    <source>
        <dbReference type="Pfam" id="PF23346"/>
    </source>
</evidence>
<keyword evidence="1" id="KW-0472">Membrane</keyword>
<feature type="transmembrane region" description="Helical" evidence="1">
    <location>
        <begin position="85"/>
        <end position="105"/>
    </location>
</feature>
<reference evidence="3 4" key="1">
    <citation type="submission" date="2013-11" db="EMBL/GenBank/DDBJ databases">
        <title>Draft genome of the bovine lungworm Dictyocaulus viviparus.</title>
        <authorList>
            <person name="Mitreva M."/>
        </authorList>
    </citation>
    <scope>NUCLEOTIDE SEQUENCE [LARGE SCALE GENOMIC DNA]</scope>
    <source>
        <strain evidence="3 4">HannoverDv2000</strain>
    </source>
</reference>
<evidence type="ECO:0000256" key="1">
    <source>
        <dbReference type="SAM" id="Phobius"/>
    </source>
</evidence>
<keyword evidence="1" id="KW-0812">Transmembrane</keyword>
<dbReference type="InterPro" id="IPR055514">
    <property type="entry name" value="DUF7087"/>
</dbReference>
<protein>
    <recommendedName>
        <fullName evidence="2">DUF7087 domain-containing protein</fullName>
    </recommendedName>
</protein>
<dbReference type="EMBL" id="KN716355">
    <property type="protein sequence ID" value="KJH46396.1"/>
    <property type="molecule type" value="Genomic_DNA"/>
</dbReference>
<reference evidence="4" key="2">
    <citation type="journal article" date="2016" name="Sci. Rep.">
        <title>Dictyocaulus viviparus genome, variome and transcriptome elucidate lungworm biology and support future intervention.</title>
        <authorList>
            <person name="McNulty S.N."/>
            <person name="Strube C."/>
            <person name="Rosa B.A."/>
            <person name="Martin J.C."/>
            <person name="Tyagi R."/>
            <person name="Choi Y.J."/>
            <person name="Wang Q."/>
            <person name="Hallsworth Pepin K."/>
            <person name="Zhang X."/>
            <person name="Ozersky P."/>
            <person name="Wilson R.K."/>
            <person name="Sternberg P.W."/>
            <person name="Gasser R.B."/>
            <person name="Mitreva M."/>
        </authorList>
    </citation>
    <scope>NUCLEOTIDE SEQUENCE [LARGE SCALE GENOMIC DNA]</scope>
    <source>
        <strain evidence="4">HannoverDv2000</strain>
    </source>
</reference>
<feature type="transmembrane region" description="Helical" evidence="1">
    <location>
        <begin position="12"/>
        <end position="33"/>
    </location>
</feature>